<protein>
    <submittedName>
        <fullName evidence="5">Type I restriction enzyme, S subunit</fullName>
    </submittedName>
</protein>
<accession>A0A1H1S0C6</accession>
<dbReference type="GO" id="GO:0003677">
    <property type="term" value="F:DNA binding"/>
    <property type="evidence" value="ECO:0007669"/>
    <property type="project" value="UniProtKB-KW"/>
</dbReference>
<proteinExistence type="inferred from homology"/>
<feature type="domain" description="Type I restriction modification DNA specificity" evidence="4">
    <location>
        <begin position="291"/>
        <end position="397"/>
    </location>
</feature>
<dbReference type="EMBL" id="LT629779">
    <property type="protein sequence ID" value="SDS41432.1"/>
    <property type="molecule type" value="Genomic_DNA"/>
</dbReference>
<dbReference type="CDD" id="cd17521">
    <property type="entry name" value="RMtype1_S_Sau13435ORF2165P_TRD2-CR2_like"/>
    <property type="match status" value="1"/>
</dbReference>
<dbReference type="PANTHER" id="PTHR30408:SF12">
    <property type="entry name" value="TYPE I RESTRICTION ENZYME MJAVIII SPECIFICITY SUBUNIT"/>
    <property type="match status" value="1"/>
</dbReference>
<dbReference type="InterPro" id="IPR052021">
    <property type="entry name" value="Type-I_RS_S_subunit"/>
</dbReference>
<evidence type="ECO:0000256" key="3">
    <source>
        <dbReference type="ARBA" id="ARBA00023125"/>
    </source>
</evidence>
<dbReference type="AlphaFoldDB" id="A0A1H1S0C6"/>
<keyword evidence="6" id="KW-1185">Reference proteome</keyword>
<dbReference type="Gene3D" id="3.90.220.20">
    <property type="entry name" value="DNA methylase specificity domains"/>
    <property type="match status" value="2"/>
</dbReference>
<evidence type="ECO:0000313" key="5">
    <source>
        <dbReference type="EMBL" id="SDS41432.1"/>
    </source>
</evidence>
<dbReference type="SUPFAM" id="SSF116734">
    <property type="entry name" value="DNA methylase specificity domain"/>
    <property type="match status" value="2"/>
</dbReference>
<evidence type="ECO:0000256" key="2">
    <source>
        <dbReference type="ARBA" id="ARBA00022747"/>
    </source>
</evidence>
<evidence type="ECO:0000313" key="6">
    <source>
        <dbReference type="Proteomes" id="UP000198751"/>
    </source>
</evidence>
<dbReference type="REBASE" id="163088">
    <property type="entry name" value="S.Peq1606ORF20P"/>
</dbReference>
<evidence type="ECO:0000256" key="1">
    <source>
        <dbReference type="ARBA" id="ARBA00010923"/>
    </source>
</evidence>
<dbReference type="OrthoDB" id="3197085at2"/>
<name>A0A1H1S0C6_9MICC</name>
<dbReference type="InterPro" id="IPR044946">
    <property type="entry name" value="Restrct_endonuc_typeI_TRD_sf"/>
</dbReference>
<dbReference type="GO" id="GO:0009307">
    <property type="term" value="P:DNA restriction-modification system"/>
    <property type="evidence" value="ECO:0007669"/>
    <property type="project" value="UniProtKB-KW"/>
</dbReference>
<dbReference type="InterPro" id="IPR000055">
    <property type="entry name" value="Restrct_endonuc_typeI_TRD"/>
</dbReference>
<reference evidence="6" key="1">
    <citation type="submission" date="2016-10" db="EMBL/GenBank/DDBJ databases">
        <authorList>
            <person name="Varghese N."/>
            <person name="Submissions S."/>
        </authorList>
    </citation>
    <scope>NUCLEOTIDE SEQUENCE [LARGE SCALE GENOMIC DNA]</scope>
    <source>
        <strain evidence="6">IMMIB L-1606</strain>
    </source>
</reference>
<keyword evidence="3" id="KW-0238">DNA-binding</keyword>
<dbReference type="Proteomes" id="UP000198751">
    <property type="component" value="Chromosome I"/>
</dbReference>
<dbReference type="Pfam" id="PF01420">
    <property type="entry name" value="Methylase_S"/>
    <property type="match status" value="1"/>
</dbReference>
<evidence type="ECO:0000259" key="4">
    <source>
        <dbReference type="Pfam" id="PF01420"/>
    </source>
</evidence>
<gene>
    <name evidence="5" type="ORF">SAMN04489743_0019</name>
</gene>
<dbReference type="PANTHER" id="PTHR30408">
    <property type="entry name" value="TYPE-1 RESTRICTION ENZYME ECOKI SPECIFICITY PROTEIN"/>
    <property type="match status" value="1"/>
</dbReference>
<organism evidence="5 6">
    <name type="scientific">Pseudarthrobacter equi</name>
    <dbReference type="NCBI Taxonomy" id="728066"/>
    <lineage>
        <taxon>Bacteria</taxon>
        <taxon>Bacillati</taxon>
        <taxon>Actinomycetota</taxon>
        <taxon>Actinomycetes</taxon>
        <taxon>Micrococcales</taxon>
        <taxon>Micrococcaceae</taxon>
        <taxon>Pseudarthrobacter</taxon>
    </lineage>
</organism>
<sequence length="442" mass="49510">MSGVKPYPEYKNSNVEWMGIIPASWTVRPFFSLVRENKRSNRGMVEDNLLSLSYGRVIRKDISSNAGLLPESFETYQVIEADDIVLRLTDLQNDKRSLRSAIAAERGIITSAYLSVRCEGVLPRFVAYALRDCDLRKVFYFMGGGLRQSMKFSDMKWLPLAVPSLGEQRAIVSYLDRETAEIDDFIADQEELIELLNERRTATITQAVTKGLDLTVQMKGSGVEWLGKVPQGWRTASLRHLLASKLKYGANEAAEFDNPDWVRYLRITDFGYDGKLKDETFRSLPPEVAADYMVKPHDILLARSGATVGKAFIVPEDSPPSCFAGYLIRVECDPKLLLPQFAYRFFQSTPFLDWKNASQTVATIQNIGADKYATLPVPVPPVDEQREITVYLDYETAEIDAAIADAKEAIELSKERRAALISAAVTGKIDVRNHITAELGAA</sequence>
<keyword evidence="2" id="KW-0680">Restriction system</keyword>
<comment type="similarity">
    <text evidence="1">Belongs to the type-I restriction system S methylase family.</text>
</comment>
<dbReference type="RefSeq" id="WP_091716526.1">
    <property type="nucleotide sequence ID" value="NZ_LT629779.1"/>
</dbReference>